<dbReference type="AlphaFoldDB" id="A0A2N8TA38"/>
<dbReference type="InterPro" id="IPR050049">
    <property type="entry name" value="Dodecin_bact"/>
</dbReference>
<dbReference type="Proteomes" id="UP000236023">
    <property type="component" value="Unassembled WGS sequence"/>
</dbReference>
<dbReference type="PANTHER" id="PTHR39324:SF1">
    <property type="entry name" value="CALCIUM DODECIN"/>
    <property type="match status" value="1"/>
</dbReference>
<evidence type="ECO:0000313" key="1">
    <source>
        <dbReference type="EMBL" id="PNG11566.1"/>
    </source>
</evidence>
<name>A0A2N8TA38_STUST</name>
<evidence type="ECO:0000313" key="2">
    <source>
        <dbReference type="Proteomes" id="UP000236023"/>
    </source>
</evidence>
<dbReference type="InterPro" id="IPR036694">
    <property type="entry name" value="Dodecin-like_sf"/>
</dbReference>
<dbReference type="PANTHER" id="PTHR39324">
    <property type="entry name" value="CALCIUM DODECIN"/>
    <property type="match status" value="1"/>
</dbReference>
<comment type="caution">
    <text evidence="1">The sequence shown here is derived from an EMBL/GenBank/DDBJ whole genome shotgun (WGS) entry which is preliminary data.</text>
</comment>
<dbReference type="NCBIfam" id="NF043052">
    <property type="entry name" value="DodecBact"/>
    <property type="match status" value="1"/>
</dbReference>
<protein>
    <submittedName>
        <fullName evidence="1">Dodecin domain-containing protein</fullName>
    </submittedName>
</protein>
<dbReference type="Pfam" id="PF07311">
    <property type="entry name" value="Dodecin"/>
    <property type="match status" value="1"/>
</dbReference>
<proteinExistence type="predicted"/>
<dbReference type="InterPro" id="IPR009923">
    <property type="entry name" value="Dodecin"/>
</dbReference>
<dbReference type="InterPro" id="IPR025543">
    <property type="entry name" value="Dodecin-like"/>
</dbReference>
<organism evidence="1 2">
    <name type="scientific">Stutzerimonas stutzeri</name>
    <name type="common">Pseudomonas stutzeri</name>
    <dbReference type="NCBI Taxonomy" id="316"/>
    <lineage>
        <taxon>Bacteria</taxon>
        <taxon>Pseudomonadati</taxon>
        <taxon>Pseudomonadota</taxon>
        <taxon>Gammaproteobacteria</taxon>
        <taxon>Pseudomonadales</taxon>
        <taxon>Pseudomonadaceae</taxon>
        <taxon>Stutzerimonas</taxon>
    </lineage>
</organism>
<reference evidence="1 2" key="1">
    <citation type="submission" date="2018-01" db="EMBL/GenBank/DDBJ databases">
        <title>Denitrification phenotypes of diverse strains of Pseudomonas stutzeri.</title>
        <authorList>
            <person name="Milligan D.A."/>
            <person name="Bergaust L."/>
            <person name="Bakken L.R."/>
            <person name="Frostegard A."/>
        </authorList>
    </citation>
    <scope>NUCLEOTIDE SEQUENCE [LARGE SCALE GENOMIC DNA]</scope>
    <source>
        <strain evidence="1 2">24a75</strain>
    </source>
</reference>
<dbReference type="SUPFAM" id="SSF89807">
    <property type="entry name" value="Dodecin-like"/>
    <property type="match status" value="1"/>
</dbReference>
<dbReference type="Gene3D" id="3.30.1660.10">
    <property type="entry name" value="Flavin-binding protein dodecin"/>
    <property type="match status" value="1"/>
</dbReference>
<dbReference type="RefSeq" id="WP_037045112.1">
    <property type="nucleotide sequence ID" value="NZ_JAMOHU010000027.1"/>
</dbReference>
<accession>A0A2N8TA38</accession>
<sequence>MSDHHTYKKIEIVGSSRNSIDEAIRNAIAEAGKTLENIEWFEVGEIRGHVADGQVAHFQVSVKIGFRLKNS</sequence>
<gene>
    <name evidence="1" type="ORF">CXK94_03005</name>
</gene>
<dbReference type="EMBL" id="POUT01000001">
    <property type="protein sequence ID" value="PNG11566.1"/>
    <property type="molecule type" value="Genomic_DNA"/>
</dbReference>